<dbReference type="Proteomes" id="UP000007519">
    <property type="component" value="Chromosome"/>
</dbReference>
<evidence type="ECO:0000313" key="1">
    <source>
        <dbReference type="EMBL" id="AFC25433.1"/>
    </source>
</evidence>
<dbReference type="KEGG" id="sgn:SGRA_2705"/>
<organism evidence="1 2">
    <name type="scientific">Saprospira grandis (strain Lewin)</name>
    <dbReference type="NCBI Taxonomy" id="984262"/>
    <lineage>
        <taxon>Bacteria</taxon>
        <taxon>Pseudomonadati</taxon>
        <taxon>Bacteroidota</taxon>
        <taxon>Saprospiria</taxon>
        <taxon>Saprospirales</taxon>
        <taxon>Saprospiraceae</taxon>
        <taxon>Saprospira</taxon>
    </lineage>
</organism>
<gene>
    <name evidence="1" type="ordered locus">SGRA_2705</name>
</gene>
<keyword evidence="2" id="KW-1185">Reference proteome</keyword>
<dbReference type="HOGENOM" id="CLU_3221876_0_0_10"/>
<accession>H6L9F7</accession>
<name>H6L9F7_SAPGL</name>
<evidence type="ECO:0000313" key="2">
    <source>
        <dbReference type="Proteomes" id="UP000007519"/>
    </source>
</evidence>
<sequence length="44" mass="5097">MIQFISKNTSLIHKKGILIEIFNAKSKGFIIKPYDFSLNKLPFI</sequence>
<protein>
    <submittedName>
        <fullName evidence="1">Uncharacterized protein</fullName>
    </submittedName>
</protein>
<dbReference type="EMBL" id="CP002831">
    <property type="protein sequence ID" value="AFC25433.1"/>
    <property type="molecule type" value="Genomic_DNA"/>
</dbReference>
<dbReference type="AlphaFoldDB" id="H6L9F7"/>
<proteinExistence type="predicted"/>
<reference evidence="1 2" key="1">
    <citation type="journal article" date="2012" name="Stand. Genomic Sci.">
        <title>Complete genome sequencing and analysis of Saprospira grandis str. Lewin, a predatory marine bacterium.</title>
        <authorList>
            <person name="Saw J.H."/>
            <person name="Yuryev A."/>
            <person name="Kanbe M."/>
            <person name="Hou S."/>
            <person name="Young A.G."/>
            <person name="Aizawa S."/>
            <person name="Alam M."/>
        </authorList>
    </citation>
    <scope>NUCLEOTIDE SEQUENCE [LARGE SCALE GENOMIC DNA]</scope>
    <source>
        <strain evidence="1 2">Lewin</strain>
    </source>
</reference>